<evidence type="ECO:0000313" key="3">
    <source>
        <dbReference type="Proteomes" id="UP000004816"/>
    </source>
</evidence>
<dbReference type="RefSeq" id="WP_021030108.1">
    <property type="nucleotide sequence ID" value="NZ_KI391953.1"/>
</dbReference>
<comment type="caution">
    <text evidence="2">The sequence shown here is derived from an EMBL/GenBank/DDBJ whole genome shotgun (WGS) entry which is preliminary data.</text>
</comment>
<sequence length="280" mass="30340">MSGPGASEPLEPHDAAAVFEKLKEAEAEGRSGDGKLVVWARVADCQVTRVQLVEGAWAFYQTLRDQSGQLIGREALRAATLEAIHKAESAALDKKHASLTKPEKRPDAAAAFERAAEAGEIDWDHSFIDFQRDYYSRLPKPPTEAERRERDEKAGFGREHHMPVETDPAKILATPVGKKVGPISERAMAWRAEQSRRLGEFSKGATVAAGDHDTSPTVAVQIALGGIVALDVAGNALASCTAKQYEDRVVKAARKAHEELRAALALDVPEEFGWAQGPIC</sequence>
<dbReference type="STRING" id="679197.HMPREF9336_04143"/>
<feature type="compositionally biased region" description="Basic and acidic residues" evidence="1">
    <location>
        <begin position="143"/>
        <end position="160"/>
    </location>
</feature>
<evidence type="ECO:0000256" key="1">
    <source>
        <dbReference type="SAM" id="MobiDB-lite"/>
    </source>
</evidence>
<feature type="region of interest" description="Disordered" evidence="1">
    <location>
        <begin position="138"/>
        <end position="160"/>
    </location>
</feature>
<dbReference type="EMBL" id="ACZI02000002">
    <property type="protein sequence ID" value="ERG69252.1"/>
    <property type="molecule type" value="Genomic_DNA"/>
</dbReference>
<gene>
    <name evidence="2" type="ORF">HMPREF9336_04143</name>
</gene>
<dbReference type="HOGENOM" id="CLU_1085407_0_0_11"/>
<dbReference type="Proteomes" id="UP000004816">
    <property type="component" value="Unassembled WGS sequence"/>
</dbReference>
<accession>U1M1J7</accession>
<proteinExistence type="predicted"/>
<dbReference type="AlphaFoldDB" id="U1M1J7"/>
<protein>
    <submittedName>
        <fullName evidence="2">Uncharacterized protein</fullName>
    </submittedName>
</protein>
<organism evidence="2 3">
    <name type="scientific">Segniliparus rugosus (strain ATCC BAA-974 / DSM 45345 / CCUG 50838 / CIP 108380 / JCM 13579 / CDC 945)</name>
    <dbReference type="NCBI Taxonomy" id="679197"/>
    <lineage>
        <taxon>Bacteria</taxon>
        <taxon>Bacillati</taxon>
        <taxon>Actinomycetota</taxon>
        <taxon>Actinomycetes</taxon>
        <taxon>Mycobacteriales</taxon>
        <taxon>Segniliparaceae</taxon>
        <taxon>Segniliparus</taxon>
    </lineage>
</organism>
<evidence type="ECO:0000313" key="2">
    <source>
        <dbReference type="EMBL" id="ERG69252.1"/>
    </source>
</evidence>
<keyword evidence="3" id="KW-1185">Reference proteome</keyword>
<name>U1M1J7_SEGRC</name>
<reference evidence="2 3" key="1">
    <citation type="journal article" date="2011" name="Stand. Genomic Sci.">
        <title>High quality draft genome sequence of Segniliparus rugosus CDC 945(T)= (ATCC BAA-974(T)).</title>
        <authorList>
            <person name="Earl A.M."/>
            <person name="Desjardins C.A."/>
            <person name="Fitzgerald M.G."/>
            <person name="Arachchi H.M."/>
            <person name="Zeng Q."/>
            <person name="Mehta T."/>
            <person name="Griggs A."/>
            <person name="Birren B.W."/>
            <person name="Toney N.C."/>
            <person name="Carr J."/>
            <person name="Posey J."/>
            <person name="Butler W.R."/>
        </authorList>
    </citation>
    <scope>NUCLEOTIDE SEQUENCE [LARGE SCALE GENOMIC DNA]</scope>
    <source>
        <strain evidence="3">ATCC BAA-974 / DSM 45345 / CCUG 50838 / CIP 108380 / JCM 13579 / CDC 945</strain>
    </source>
</reference>